<organism evidence="1 2">
    <name type="scientific">Bilophila wadsworthia (strain 3_1_6)</name>
    <dbReference type="NCBI Taxonomy" id="563192"/>
    <lineage>
        <taxon>Bacteria</taxon>
        <taxon>Pseudomonadati</taxon>
        <taxon>Thermodesulfobacteriota</taxon>
        <taxon>Desulfovibrionia</taxon>
        <taxon>Desulfovibrionales</taxon>
        <taxon>Desulfovibrionaceae</taxon>
        <taxon>Bilophila</taxon>
    </lineage>
</organism>
<reference evidence="1 2" key="2">
    <citation type="submission" date="2013-04" db="EMBL/GenBank/DDBJ databases">
        <title>The Genome Sequence of Bilophila wadsworthia 3_1_6.</title>
        <authorList>
            <consortium name="The Broad Institute Genomics Platform"/>
            <person name="Earl A."/>
            <person name="Ward D."/>
            <person name="Feldgarden M."/>
            <person name="Gevers D."/>
            <person name="Sibley C."/>
            <person name="Strauss J."/>
            <person name="Allen-Vercoe E."/>
            <person name="Walker B."/>
            <person name="Young S."/>
            <person name="Zeng Q."/>
            <person name="Gargeya S."/>
            <person name="Fitzgerald M."/>
            <person name="Haas B."/>
            <person name="Abouelleil A."/>
            <person name="Allen A.W."/>
            <person name="Alvarado L."/>
            <person name="Arachchi H.M."/>
            <person name="Berlin A.M."/>
            <person name="Chapman S.B."/>
            <person name="Gainer-Dewar J."/>
            <person name="Goldberg J."/>
            <person name="Griggs A."/>
            <person name="Gujja S."/>
            <person name="Hansen M."/>
            <person name="Howarth C."/>
            <person name="Imamovic A."/>
            <person name="Ireland A."/>
            <person name="Larimer J."/>
            <person name="McCowan C."/>
            <person name="Murphy C."/>
            <person name="Pearson M."/>
            <person name="Poon T.W."/>
            <person name="Priest M."/>
            <person name="Roberts A."/>
            <person name="Saif S."/>
            <person name="Shea T."/>
            <person name="Sisk P."/>
            <person name="Sykes S."/>
            <person name="Wortman J."/>
            <person name="Nusbaum C."/>
            <person name="Birren B."/>
        </authorList>
    </citation>
    <scope>NUCLEOTIDE SEQUENCE [LARGE SCALE GENOMIC DNA]</scope>
    <source>
        <strain evidence="1 2">3_1_6</strain>
    </source>
</reference>
<sequence length="104" mass="11587">MIIRCRHRIPSPEAVGFLTVEGLREAAAQYPHLRPCKKHGWNWLYRTACAKCGDKVEVPLEGSAREHEKGPLWSNGPKGEKMMQVHQNVENSMPAIGSAVKGKV</sequence>
<name>E5Y6E2_BILW3</name>
<dbReference type="HOGENOM" id="CLU_2258259_0_0_7"/>
<reference evidence="1 2" key="1">
    <citation type="submission" date="2010-10" db="EMBL/GenBank/DDBJ databases">
        <authorList>
            <consortium name="The Broad Institute Genome Sequencing Platform"/>
            <person name="Ward D."/>
            <person name="Earl A."/>
            <person name="Feldgarden M."/>
            <person name="Young S.K."/>
            <person name="Gargeya S."/>
            <person name="Zeng Q."/>
            <person name="Alvarado L."/>
            <person name="Berlin A."/>
            <person name="Bochicchio J."/>
            <person name="Chapman S.B."/>
            <person name="Chen Z."/>
            <person name="Freedman E."/>
            <person name="Gellesch M."/>
            <person name="Goldberg J."/>
            <person name="Griggs A."/>
            <person name="Gujja S."/>
            <person name="Heilman E."/>
            <person name="Heiman D."/>
            <person name="Howarth C."/>
            <person name="Mehta T."/>
            <person name="Neiman D."/>
            <person name="Pearson M."/>
            <person name="Roberts A."/>
            <person name="Saif S."/>
            <person name="Shea T."/>
            <person name="Shenoy N."/>
            <person name="Sisk P."/>
            <person name="Stolte C."/>
            <person name="Sykes S."/>
            <person name="White J."/>
            <person name="Yandava C."/>
            <person name="Allen-Vercoe E."/>
            <person name="Sibley C."/>
            <person name="Ambrose C.E."/>
            <person name="Strauss J."/>
            <person name="Daigneault M."/>
            <person name="Haas B."/>
            <person name="Nusbaum C."/>
            <person name="Birren B."/>
        </authorList>
    </citation>
    <scope>NUCLEOTIDE SEQUENCE [LARGE SCALE GENOMIC DNA]</scope>
    <source>
        <strain evidence="1 2">3_1_6</strain>
    </source>
</reference>
<gene>
    <name evidence="1" type="ORF">HMPREF0179_01755</name>
</gene>
<accession>E5Y6E2</accession>
<dbReference type="STRING" id="563192.HMPREF0179_01755"/>
<dbReference type="GeneID" id="78087438"/>
<dbReference type="Proteomes" id="UP000006034">
    <property type="component" value="Unassembled WGS sequence"/>
</dbReference>
<evidence type="ECO:0000313" key="2">
    <source>
        <dbReference type="Proteomes" id="UP000006034"/>
    </source>
</evidence>
<dbReference type="AlphaFoldDB" id="E5Y6E2"/>
<dbReference type="EMBL" id="ADCP02000003">
    <property type="protein sequence ID" value="EFV44414.1"/>
    <property type="molecule type" value="Genomic_DNA"/>
</dbReference>
<comment type="caution">
    <text evidence="1">The sequence shown here is derived from an EMBL/GenBank/DDBJ whole genome shotgun (WGS) entry which is preliminary data.</text>
</comment>
<protein>
    <submittedName>
        <fullName evidence="1">Uncharacterized protein</fullName>
    </submittedName>
</protein>
<keyword evidence="2" id="KW-1185">Reference proteome</keyword>
<evidence type="ECO:0000313" key="1">
    <source>
        <dbReference type="EMBL" id="EFV44414.1"/>
    </source>
</evidence>
<proteinExistence type="predicted"/>
<dbReference type="RefSeq" id="WP_005027293.1">
    <property type="nucleotide sequence ID" value="NZ_KE150240.1"/>
</dbReference>